<evidence type="ECO:0000256" key="1">
    <source>
        <dbReference type="SAM" id="MobiDB-lite"/>
    </source>
</evidence>
<dbReference type="EMBL" id="JRKI01000026">
    <property type="protein sequence ID" value="KIZ16672.1"/>
    <property type="molecule type" value="Genomic_DNA"/>
</dbReference>
<organism evidence="2 3">
    <name type="scientific">Streptomyces natalensis ATCC 27448</name>
    <dbReference type="NCBI Taxonomy" id="1240678"/>
    <lineage>
        <taxon>Bacteria</taxon>
        <taxon>Bacillati</taxon>
        <taxon>Actinomycetota</taxon>
        <taxon>Actinomycetes</taxon>
        <taxon>Kitasatosporales</taxon>
        <taxon>Streptomycetaceae</taxon>
        <taxon>Streptomyces</taxon>
    </lineage>
</organism>
<name>A0A0D7CMK7_9ACTN</name>
<dbReference type="Pfam" id="PF19379">
    <property type="entry name" value="DUF5954"/>
    <property type="match status" value="1"/>
</dbReference>
<dbReference type="AlphaFoldDB" id="A0A0D7CMK7"/>
<proteinExistence type="predicted"/>
<keyword evidence="3" id="KW-1185">Reference proteome</keyword>
<dbReference type="Proteomes" id="UP000032458">
    <property type="component" value="Unassembled WGS sequence"/>
</dbReference>
<gene>
    <name evidence="2" type="ORF">SNA_16750</name>
</gene>
<sequence length="150" mass="16200">MTNSSRNTCAARSGGARAGARTLAAPNPVERTAPSVYTAYAAMVLEDRGWRQMFPALPTEKGARHGLAEIFRGQAVWNPAWGDRYLEVADEIQSEAADQVILGGGVYRIVRIEQTVVMTEYGPESPKPTDQEFPAEFDDRRSAAGGRGAG</sequence>
<accession>A0A0D7CMK7</accession>
<reference evidence="2 3" key="1">
    <citation type="submission" date="2014-09" db="EMBL/GenBank/DDBJ databases">
        <title>Draft genome sequence of Streptomyces natalensis ATCC 27448, producer of the antifungal pimaricin.</title>
        <authorList>
            <person name="Mendes M.V."/>
            <person name="Beites T."/>
            <person name="Pires S."/>
            <person name="Santos C.L."/>
            <person name="Moradas-Ferreira P."/>
        </authorList>
    </citation>
    <scope>NUCLEOTIDE SEQUENCE [LARGE SCALE GENOMIC DNA]</scope>
    <source>
        <strain evidence="2 3">ATCC 27448</strain>
    </source>
</reference>
<evidence type="ECO:0000313" key="3">
    <source>
        <dbReference type="Proteomes" id="UP000032458"/>
    </source>
</evidence>
<comment type="caution">
    <text evidence="2">The sequence shown here is derived from an EMBL/GenBank/DDBJ whole genome shotgun (WGS) entry which is preliminary data.</text>
</comment>
<dbReference type="RefSeq" id="WP_044365582.1">
    <property type="nucleotide sequence ID" value="NZ_JRKI01000026.1"/>
</dbReference>
<protein>
    <submittedName>
        <fullName evidence="2">Uncharacterized protein</fullName>
    </submittedName>
</protein>
<dbReference type="PATRIC" id="fig|1240678.4.peg.3524"/>
<evidence type="ECO:0000313" key="2">
    <source>
        <dbReference type="EMBL" id="KIZ16672.1"/>
    </source>
</evidence>
<dbReference type="InterPro" id="IPR045998">
    <property type="entry name" value="DUF5954"/>
</dbReference>
<feature type="region of interest" description="Disordered" evidence="1">
    <location>
        <begin position="121"/>
        <end position="150"/>
    </location>
</feature>